<keyword evidence="5 10" id="KW-0964">Secreted</keyword>
<evidence type="ECO:0000259" key="11">
    <source>
        <dbReference type="SMART" id="SM00199"/>
    </source>
</evidence>
<sequence>MKAPCVNMTSKLVVAILAAFMLSAALCEAAVVSRISSELRCQCIKTHSTPFNPKLIKELTVIDSGPHCENSEIIVKLVSGNEVCLDPKQKWVQKVVEIFLKKAEKQNA</sequence>
<protein>
    <recommendedName>
        <fullName evidence="10">C-X-C motif chemokine</fullName>
    </recommendedName>
</protein>
<evidence type="ECO:0000256" key="3">
    <source>
        <dbReference type="ARBA" id="ARBA00022500"/>
    </source>
</evidence>
<dbReference type="InterPro" id="IPR001089">
    <property type="entry name" value="Chemokine_CXC"/>
</dbReference>
<dbReference type="GO" id="GO:0045766">
    <property type="term" value="P:positive regulation of angiogenesis"/>
    <property type="evidence" value="ECO:0007669"/>
    <property type="project" value="Ensembl"/>
</dbReference>
<evidence type="ECO:0000256" key="5">
    <source>
        <dbReference type="ARBA" id="ARBA00022525"/>
    </source>
</evidence>
<evidence type="ECO:0000256" key="9">
    <source>
        <dbReference type="ARBA" id="ARBA00034094"/>
    </source>
</evidence>
<dbReference type="Ensembl" id="ENSPLOT00000004523.1">
    <property type="protein sequence ID" value="ENSPLOP00000004118.1"/>
    <property type="gene ID" value="ENSPLOG00000002988.1"/>
</dbReference>
<evidence type="ECO:0000256" key="8">
    <source>
        <dbReference type="ARBA" id="ARBA00023198"/>
    </source>
</evidence>
<dbReference type="GO" id="GO:0071222">
    <property type="term" value="P:cellular response to lipopolysaccharide"/>
    <property type="evidence" value="ECO:0007669"/>
    <property type="project" value="Ensembl"/>
</dbReference>
<keyword evidence="4 10" id="KW-0202">Cytokine</keyword>
<dbReference type="Pfam" id="PF00048">
    <property type="entry name" value="IL8"/>
    <property type="match status" value="1"/>
</dbReference>
<evidence type="ECO:0000313" key="13">
    <source>
        <dbReference type="Proteomes" id="UP000694399"/>
    </source>
</evidence>
<dbReference type="AlphaFoldDB" id="A0A8C8WJ56"/>
<evidence type="ECO:0000256" key="2">
    <source>
        <dbReference type="ARBA" id="ARBA00010665"/>
    </source>
</evidence>
<comment type="subcellular location">
    <subcellularLocation>
        <location evidence="1 10">Secreted</location>
    </subcellularLocation>
</comment>
<dbReference type="RefSeq" id="XP_042789940.1">
    <property type="nucleotide sequence ID" value="XM_042934006.1"/>
</dbReference>
<dbReference type="PANTHER" id="PTHR12015">
    <property type="entry name" value="SMALL INDUCIBLE CYTOKINE A"/>
    <property type="match status" value="1"/>
</dbReference>
<evidence type="ECO:0000256" key="10">
    <source>
        <dbReference type="RuleBase" id="RU361149"/>
    </source>
</evidence>
<evidence type="ECO:0000256" key="7">
    <source>
        <dbReference type="ARBA" id="ARBA00023157"/>
    </source>
</evidence>
<dbReference type="GO" id="GO:2000535">
    <property type="term" value="P:regulation of entry of bacterium into host cell"/>
    <property type="evidence" value="ECO:0007669"/>
    <property type="project" value="Ensembl"/>
</dbReference>
<dbReference type="GO" id="GO:0030593">
    <property type="term" value="P:neutrophil chemotaxis"/>
    <property type="evidence" value="ECO:0007669"/>
    <property type="project" value="Ensembl"/>
</dbReference>
<keyword evidence="13" id="KW-1185">Reference proteome</keyword>
<keyword evidence="3 10" id="KW-0145">Chemotaxis</keyword>
<dbReference type="InterPro" id="IPR036048">
    <property type="entry name" value="Interleukin_8-like_sf"/>
</dbReference>
<dbReference type="GO" id="GO:0005615">
    <property type="term" value="C:extracellular space"/>
    <property type="evidence" value="ECO:0007669"/>
    <property type="project" value="UniProtKB-UniRule"/>
</dbReference>
<accession>A0A8C8WJ56</accession>
<dbReference type="GO" id="GO:0045091">
    <property type="term" value="P:regulation of single stranded viral RNA replication via double stranded DNA intermediate"/>
    <property type="evidence" value="ECO:0007669"/>
    <property type="project" value="Ensembl"/>
</dbReference>
<evidence type="ECO:0000256" key="6">
    <source>
        <dbReference type="ARBA" id="ARBA00022729"/>
    </source>
</evidence>
<dbReference type="CTD" id="3576"/>
<evidence type="ECO:0000256" key="1">
    <source>
        <dbReference type="ARBA" id="ARBA00004613"/>
    </source>
</evidence>
<dbReference type="GO" id="GO:0071347">
    <property type="term" value="P:cellular response to interleukin-1"/>
    <property type="evidence" value="ECO:0007669"/>
    <property type="project" value="Ensembl"/>
</dbReference>
<comment type="similarity">
    <text evidence="2 10">Belongs to the intercrine alpha (chemokine CxC) family.</text>
</comment>
<dbReference type="GO" id="GO:0042119">
    <property type="term" value="P:neutrophil activation"/>
    <property type="evidence" value="ECO:0007669"/>
    <property type="project" value="Ensembl"/>
</dbReference>
<dbReference type="GO" id="GO:0044344">
    <property type="term" value="P:cellular response to fibroblast growth factor stimulus"/>
    <property type="evidence" value="ECO:0007669"/>
    <property type="project" value="Ensembl"/>
</dbReference>
<dbReference type="InterPro" id="IPR033899">
    <property type="entry name" value="CXC_Chemokine_domain"/>
</dbReference>
<dbReference type="GeneTree" id="ENSGT00940000160757"/>
<dbReference type="GO" id="GO:0048566">
    <property type="term" value="P:embryonic digestive tract development"/>
    <property type="evidence" value="ECO:0007669"/>
    <property type="project" value="Ensembl"/>
</dbReference>
<dbReference type="GO" id="GO:0006955">
    <property type="term" value="P:immune response"/>
    <property type="evidence" value="ECO:0007669"/>
    <property type="project" value="InterPro"/>
</dbReference>
<dbReference type="OMA" id="IGTELRC"/>
<name>A0A8C8WJ56_PANLE</name>
<evidence type="ECO:0000256" key="4">
    <source>
        <dbReference type="ARBA" id="ARBA00022514"/>
    </source>
</evidence>
<dbReference type="InterPro" id="IPR001811">
    <property type="entry name" value="Chemokine_IL8-like_dom"/>
</dbReference>
<dbReference type="FunFam" id="2.40.50.40:FF:000004">
    <property type="entry name" value="C-X-C motif chemokine"/>
    <property type="match status" value="1"/>
</dbReference>
<keyword evidence="6 10" id="KW-0732">Signal</keyword>
<dbReference type="GO" id="GO:0060354">
    <property type="term" value="P:negative regulation of cell adhesion molecule production"/>
    <property type="evidence" value="ECO:0007669"/>
    <property type="project" value="Ensembl"/>
</dbReference>
<gene>
    <name evidence="12" type="primary">CXCL8</name>
</gene>
<dbReference type="SMART" id="SM00199">
    <property type="entry name" value="SCY"/>
    <property type="match status" value="1"/>
</dbReference>
<dbReference type="GO" id="GO:0030155">
    <property type="term" value="P:regulation of cell adhesion"/>
    <property type="evidence" value="ECO:0007669"/>
    <property type="project" value="Ensembl"/>
</dbReference>
<dbReference type="SUPFAM" id="SSF54117">
    <property type="entry name" value="Interleukin 8-like chemokines"/>
    <property type="match status" value="1"/>
</dbReference>
<dbReference type="GO" id="GO:0008201">
    <property type="term" value="F:heparin binding"/>
    <property type="evidence" value="ECO:0007669"/>
    <property type="project" value="Ensembl"/>
</dbReference>
<dbReference type="CDD" id="cd00273">
    <property type="entry name" value="Chemokine_CXC"/>
    <property type="match status" value="1"/>
</dbReference>
<dbReference type="PRINTS" id="PR00437">
    <property type="entry name" value="SMALLCYTKCXC"/>
</dbReference>
<dbReference type="PANTHER" id="PTHR12015:SF200">
    <property type="entry name" value="INTERLEUKIN-8"/>
    <property type="match status" value="1"/>
</dbReference>
<reference evidence="12" key="3">
    <citation type="submission" date="2025-09" db="UniProtKB">
        <authorList>
            <consortium name="Ensembl"/>
        </authorList>
    </citation>
    <scope>IDENTIFICATION</scope>
</reference>
<dbReference type="GO" id="GO:0071356">
    <property type="term" value="P:cellular response to tumor necrosis factor"/>
    <property type="evidence" value="ECO:0007669"/>
    <property type="project" value="Ensembl"/>
</dbReference>
<dbReference type="InterPro" id="IPR018048">
    <property type="entry name" value="Chemokine_CXC_CS"/>
</dbReference>
<reference evidence="12" key="1">
    <citation type="journal article" date="2019" name="bioRxiv">
        <title>Long live the king: chromosome-level assembly of the lion (Panthera leo) using linked-read, Hi-C, and long read data.</title>
        <authorList>
            <person name="Armstrong E.E."/>
            <person name="Taylor R.W."/>
            <person name="Miller D.E."/>
            <person name="Kaelin C."/>
            <person name="Barsh G."/>
            <person name="Hadly E.A."/>
            <person name="Petrov D."/>
        </authorList>
    </citation>
    <scope>NUCLEOTIDE SEQUENCE [LARGE SCALE GENOMIC DNA]</scope>
</reference>
<evidence type="ECO:0000313" key="12">
    <source>
        <dbReference type="Ensembl" id="ENSPLOP00000004118.1"/>
    </source>
</evidence>
<dbReference type="GO" id="GO:0008009">
    <property type="term" value="F:chemokine activity"/>
    <property type="evidence" value="ECO:0007669"/>
    <property type="project" value="Ensembl"/>
</dbReference>
<reference evidence="12" key="2">
    <citation type="submission" date="2025-08" db="UniProtKB">
        <authorList>
            <consortium name="Ensembl"/>
        </authorList>
    </citation>
    <scope>IDENTIFICATION</scope>
</reference>
<dbReference type="InterPro" id="IPR039809">
    <property type="entry name" value="Chemokine_b/g/d"/>
</dbReference>
<dbReference type="GO" id="GO:0034976">
    <property type="term" value="P:response to endoplasmic reticulum stress"/>
    <property type="evidence" value="ECO:0007669"/>
    <property type="project" value="Ensembl"/>
</dbReference>
<dbReference type="KEGG" id="plez:122217113"/>
<keyword evidence="8" id="KW-0395">Inflammatory response</keyword>
<dbReference type="GeneID" id="122217113"/>
<feature type="domain" description="Chemokine interleukin-8-like" evidence="11">
    <location>
        <begin position="38"/>
        <end position="99"/>
    </location>
</feature>
<proteinExistence type="inferred from homology"/>
<dbReference type="GO" id="GO:0006954">
    <property type="term" value="P:inflammatory response"/>
    <property type="evidence" value="ECO:0007669"/>
    <property type="project" value="UniProtKB-KW"/>
</dbReference>
<dbReference type="GO" id="GO:0045744">
    <property type="term" value="P:negative regulation of G protein-coupled receptor signaling pathway"/>
    <property type="evidence" value="ECO:0007669"/>
    <property type="project" value="Ensembl"/>
</dbReference>
<dbReference type="GO" id="GO:0035556">
    <property type="term" value="P:intracellular signal transduction"/>
    <property type="evidence" value="ECO:0007669"/>
    <property type="project" value="Ensembl"/>
</dbReference>
<feature type="signal peptide" evidence="10">
    <location>
        <begin position="1"/>
        <end position="29"/>
    </location>
</feature>
<dbReference type="PROSITE" id="PS00471">
    <property type="entry name" value="SMALL_CYTOKINES_CXC"/>
    <property type="match status" value="1"/>
</dbReference>
<dbReference type="PRINTS" id="PR00436">
    <property type="entry name" value="INTERLEUKIN8"/>
</dbReference>
<feature type="chain" id="PRO_5034551700" description="C-X-C motif chemokine" evidence="10">
    <location>
        <begin position="30"/>
        <end position="108"/>
    </location>
</feature>
<keyword evidence="7" id="KW-1015">Disulfide bond</keyword>
<dbReference type="Proteomes" id="UP000694399">
    <property type="component" value="Chromosome B2"/>
</dbReference>
<dbReference type="GO" id="GO:0010628">
    <property type="term" value="P:positive regulation of gene expression"/>
    <property type="evidence" value="ECO:0007669"/>
    <property type="project" value="Ensembl"/>
</dbReference>
<dbReference type="GO" id="GO:0005153">
    <property type="term" value="F:interleukin-8 receptor binding"/>
    <property type="evidence" value="ECO:0007669"/>
    <property type="project" value="Ensembl"/>
</dbReference>
<dbReference type="GO" id="GO:0050930">
    <property type="term" value="P:induction of positive chemotaxis"/>
    <property type="evidence" value="ECO:0007669"/>
    <property type="project" value="Ensembl"/>
</dbReference>
<comment type="function">
    <text evidence="9">Chemotactic factor that mediates inflammatory response by attracting neutrophils, basophils, and T-cells to clear pathogens and protect the host from infection. Also plays an important role in neutrophil activation. Released in response to an inflammatory stimulus, exerts its effect by binding to the G-protein-coupled receptors CXCR1 and CXCR2, primarily found in neutrophils, monocytes and endothelial cells. G-protein heterotrimer (alpha, beta, gamma subunits) constitutively binds to CXCR1/CXCR2 receptor and activation by IL8 leads to beta and gamma subunits release from Galpha (GNAI2 in neutrophils) and activation of several downstream signaling pathways including PI3K and MAPK pathways.</text>
</comment>
<dbReference type="Gene3D" id="2.40.50.40">
    <property type="match status" value="1"/>
</dbReference>
<dbReference type="GO" id="GO:0010629">
    <property type="term" value="P:negative regulation of gene expression"/>
    <property type="evidence" value="ECO:0007669"/>
    <property type="project" value="Ensembl"/>
</dbReference>
<organism evidence="12 13">
    <name type="scientific">Panthera leo</name>
    <name type="common">Lion</name>
    <dbReference type="NCBI Taxonomy" id="9689"/>
    <lineage>
        <taxon>Eukaryota</taxon>
        <taxon>Metazoa</taxon>
        <taxon>Chordata</taxon>
        <taxon>Craniata</taxon>
        <taxon>Vertebrata</taxon>
        <taxon>Euteleostomi</taxon>
        <taxon>Mammalia</taxon>
        <taxon>Eutheria</taxon>
        <taxon>Laurasiatheria</taxon>
        <taxon>Carnivora</taxon>
        <taxon>Feliformia</taxon>
        <taxon>Felidae</taxon>
        <taxon>Pantherinae</taxon>
        <taxon>Panthera</taxon>
    </lineage>
</organism>
<dbReference type="GO" id="GO:0031623">
    <property type="term" value="P:receptor internalization"/>
    <property type="evidence" value="ECO:0007669"/>
    <property type="project" value="Ensembl"/>
</dbReference>